<evidence type="ECO:0000313" key="3">
    <source>
        <dbReference type="Proteomes" id="UP000233742"/>
    </source>
</evidence>
<proteinExistence type="predicted"/>
<dbReference type="EMBL" id="CP025408">
    <property type="protein sequence ID" value="AUH34421.1"/>
    <property type="molecule type" value="Genomic_DNA"/>
</dbReference>
<dbReference type="RefSeq" id="WP_101461083.1">
    <property type="nucleotide sequence ID" value="NZ_CP025408.1"/>
</dbReference>
<feature type="domain" description="RiboL-PSP-HEPN" evidence="1">
    <location>
        <begin position="17"/>
        <end position="201"/>
    </location>
</feature>
<protein>
    <recommendedName>
        <fullName evidence="1">RiboL-PSP-HEPN domain-containing protein</fullName>
    </recommendedName>
</protein>
<dbReference type="OrthoDB" id="4111339at2"/>
<dbReference type="Proteomes" id="UP000233742">
    <property type="component" value="Chromosome"/>
</dbReference>
<reference evidence="2 3" key="1">
    <citation type="submission" date="2017-12" db="EMBL/GenBank/DDBJ databases">
        <authorList>
            <person name="Hurst M.R.H."/>
        </authorList>
    </citation>
    <scope>NUCLEOTIDE SEQUENCE [LARGE SCALE GENOMIC DNA]</scope>
    <source>
        <strain evidence="2 3">BM15</strain>
    </source>
</reference>
<gene>
    <name evidence="2" type="ORF">CUV01_14415</name>
</gene>
<dbReference type="Pfam" id="PF18735">
    <property type="entry name" value="HEPN_RiboL-PSP"/>
    <property type="match status" value="1"/>
</dbReference>
<accession>A0A2K9F5G4</accession>
<dbReference type="InterPro" id="IPR041519">
    <property type="entry name" value="HEPN_RiboL-PSP"/>
</dbReference>
<evidence type="ECO:0000313" key="2">
    <source>
        <dbReference type="EMBL" id="AUH34421.1"/>
    </source>
</evidence>
<name>A0A2K9F5G4_9RHOB</name>
<evidence type="ECO:0000259" key="1">
    <source>
        <dbReference type="Pfam" id="PF18735"/>
    </source>
</evidence>
<organism evidence="2 3">
    <name type="scientific">Paracoccus tegillarcae</name>
    <dbReference type="NCBI Taxonomy" id="1529068"/>
    <lineage>
        <taxon>Bacteria</taxon>
        <taxon>Pseudomonadati</taxon>
        <taxon>Pseudomonadota</taxon>
        <taxon>Alphaproteobacteria</taxon>
        <taxon>Rhodobacterales</taxon>
        <taxon>Paracoccaceae</taxon>
        <taxon>Paracoccus</taxon>
    </lineage>
</organism>
<sequence length="209" mass="23817">MPKLDSFFDEIDLARVRRARELSEIKRSFVSLVADDIHGVASKAVVVLTYASWEGFYNECVRAYLRFLTESGGKVRDKDWMLLVSALNSDLESMRNRNHSTASRHDFVGKLRSKIECGYDSVESKAVEARSNLDFSRLSENYALLSFDLSSMQAVRNRLDKELVGWRHAVAHGDSPDLTAMDIRAHVDFASSLLIMIADRFQYAMLERI</sequence>
<dbReference type="AlphaFoldDB" id="A0A2K9F5G4"/>
<keyword evidence="3" id="KW-1185">Reference proteome</keyword>
<dbReference type="KEGG" id="paro:CUV01_14415"/>